<dbReference type="InterPro" id="IPR000644">
    <property type="entry name" value="CBS_dom"/>
</dbReference>
<dbReference type="SMART" id="SM00116">
    <property type="entry name" value="CBS"/>
    <property type="match status" value="2"/>
</dbReference>
<evidence type="ECO:0000313" key="5">
    <source>
        <dbReference type="Proteomes" id="UP000076643"/>
    </source>
</evidence>
<dbReference type="Pfam" id="PF00571">
    <property type="entry name" value="CBS"/>
    <property type="match status" value="2"/>
</dbReference>
<dbReference type="PATRIC" id="fig|1365250.3.peg.1669"/>
<sequence length="136" mass="15222">MANQFIEDIMSFQFPVITPDTEITEAIEQLHKFDLFGAPVQNKHGALVGFISEQQLLAPLLQSSYFCDGATQVAELMTTEPLSVRKKTTVVDLATQMQHDKPKIYPVVQADKVIAIVTRSHVINALREDYLSCSKQ</sequence>
<dbReference type="STRING" id="43657.S4054249_20120"/>
<keyword evidence="1" id="KW-0677">Repeat</keyword>
<feature type="domain" description="CBS" evidence="3">
    <location>
        <begin position="77"/>
        <end position="133"/>
    </location>
</feature>
<dbReference type="PANTHER" id="PTHR48108">
    <property type="entry name" value="CBS DOMAIN-CONTAINING PROTEIN CBSX2, CHLOROPLASTIC"/>
    <property type="match status" value="1"/>
</dbReference>
<evidence type="ECO:0000259" key="3">
    <source>
        <dbReference type="PROSITE" id="PS51371"/>
    </source>
</evidence>
<feature type="domain" description="CBS" evidence="3">
    <location>
        <begin position="10"/>
        <end position="66"/>
    </location>
</feature>
<accession>A0A166XE37</accession>
<dbReference type="CDD" id="cd04629">
    <property type="entry name" value="CBS_pair_bac"/>
    <property type="match status" value="1"/>
</dbReference>
<dbReference type="PROSITE" id="PS51371">
    <property type="entry name" value="CBS"/>
    <property type="match status" value="2"/>
</dbReference>
<dbReference type="InterPro" id="IPR051462">
    <property type="entry name" value="CBS_domain-containing"/>
</dbReference>
<proteinExistence type="predicted"/>
<dbReference type="RefSeq" id="WP_063355839.1">
    <property type="nucleotide sequence ID" value="NZ_AQHB01000037.1"/>
</dbReference>
<organism evidence="4 5">
    <name type="scientific">Pseudoalteromonas luteoviolacea DSM 6061</name>
    <dbReference type="NCBI Taxonomy" id="1365250"/>
    <lineage>
        <taxon>Bacteria</taxon>
        <taxon>Pseudomonadati</taxon>
        <taxon>Pseudomonadota</taxon>
        <taxon>Gammaproteobacteria</taxon>
        <taxon>Alteromonadales</taxon>
        <taxon>Pseudoalteromonadaceae</taxon>
        <taxon>Pseudoalteromonas</taxon>
    </lineage>
</organism>
<dbReference type="SUPFAM" id="SSF54631">
    <property type="entry name" value="CBS-domain pair"/>
    <property type="match status" value="1"/>
</dbReference>
<dbReference type="InterPro" id="IPR044729">
    <property type="entry name" value="CBS_bac"/>
</dbReference>
<dbReference type="Proteomes" id="UP000076643">
    <property type="component" value="Unassembled WGS sequence"/>
</dbReference>
<gene>
    <name evidence="4" type="ORF">N475_12200</name>
</gene>
<comment type="caution">
    <text evidence="4">The sequence shown here is derived from an EMBL/GenBank/DDBJ whole genome shotgun (WGS) entry which is preliminary data.</text>
</comment>
<evidence type="ECO:0000256" key="2">
    <source>
        <dbReference type="PROSITE-ProRule" id="PRU00703"/>
    </source>
</evidence>
<dbReference type="EMBL" id="AUYB01000096">
    <property type="protein sequence ID" value="KZN40222.1"/>
    <property type="molecule type" value="Genomic_DNA"/>
</dbReference>
<keyword evidence="2" id="KW-0129">CBS domain</keyword>
<dbReference type="PANTHER" id="PTHR48108:SF26">
    <property type="entry name" value="CBS DOMAIN-CONTAINING PROTEIN DDB_G0289609"/>
    <property type="match status" value="1"/>
</dbReference>
<evidence type="ECO:0000313" key="4">
    <source>
        <dbReference type="EMBL" id="KZN40222.1"/>
    </source>
</evidence>
<dbReference type="InterPro" id="IPR046342">
    <property type="entry name" value="CBS_dom_sf"/>
</dbReference>
<reference evidence="4 5" key="1">
    <citation type="submission" date="2013-07" db="EMBL/GenBank/DDBJ databases">
        <title>Comparative Genomic and Metabolomic Analysis of Twelve Strains of Pseudoalteromonas luteoviolacea.</title>
        <authorList>
            <person name="Vynne N.G."/>
            <person name="Mansson M."/>
            <person name="Gram L."/>
        </authorList>
    </citation>
    <scope>NUCLEOTIDE SEQUENCE [LARGE SCALE GENOMIC DNA]</scope>
    <source>
        <strain evidence="4 5">DSM 6061</strain>
    </source>
</reference>
<protein>
    <recommendedName>
        <fullName evidence="3">CBS domain-containing protein</fullName>
    </recommendedName>
</protein>
<keyword evidence="5" id="KW-1185">Reference proteome</keyword>
<name>A0A166XE37_9GAMM</name>
<dbReference type="AlphaFoldDB" id="A0A166XE37"/>
<dbReference type="Gene3D" id="3.10.580.10">
    <property type="entry name" value="CBS-domain"/>
    <property type="match status" value="1"/>
</dbReference>
<evidence type="ECO:0000256" key="1">
    <source>
        <dbReference type="ARBA" id="ARBA00022737"/>
    </source>
</evidence>